<evidence type="ECO:0000313" key="3">
    <source>
        <dbReference type="EMBL" id="KAJ9696098.1"/>
    </source>
</evidence>
<comment type="caution">
    <text evidence="3">The sequence shown here is derived from an EMBL/GenBank/DDBJ whole genome shotgun (WGS) entry which is preliminary data.</text>
</comment>
<dbReference type="InterPro" id="IPR026961">
    <property type="entry name" value="PGG_dom"/>
</dbReference>
<sequence>MKDKGYVFDVDFSKGEVTLGTVEGNKQKNKKETPILIAAKNGITEMVMEILDRSPVAIHDKTSANKNIVMVAVENRQPNVYNLLLEKRILIETLFNAVDDEGNSALHLVAMATHHQPWLIPGAALQMQWEIKWYKYVEDSMPMHFSMRYNKANKTAREIFTEKHEELVKNGSAWLNTTSSSCSVVAALIATVAFATSATVPGGINEGNGTPTLERKPAFNVFSISSLIALCFSVNSLVMFLAILTSRHQERDFGRNLPNKMLFGLSSLFISIAAMLVSFCAGHFFLLKDELKYAAFPIYAVTCLPVAFFAVMQFPLYLDLMWATFRKVPKCSSTAVS</sequence>
<dbReference type="InterPro" id="IPR002110">
    <property type="entry name" value="Ankyrin_rpt"/>
</dbReference>
<reference evidence="3 4" key="1">
    <citation type="journal article" date="2023" name="BMC Biotechnol.">
        <title>Vitis rotundifolia cv Carlos genome sequencing.</title>
        <authorList>
            <person name="Huff M."/>
            <person name="Hulse-Kemp A."/>
            <person name="Scheffler B."/>
            <person name="Youngblood R."/>
            <person name="Simpson S."/>
            <person name="Babiker E."/>
            <person name="Staton M."/>
        </authorList>
    </citation>
    <scope>NUCLEOTIDE SEQUENCE [LARGE SCALE GENOMIC DNA]</scope>
    <source>
        <tissue evidence="3">Leaf</tissue>
    </source>
</reference>
<dbReference type="PANTHER" id="PTHR24177:SF103">
    <property type="entry name" value="PGG DOMAIN-CONTAINING PROTEIN"/>
    <property type="match status" value="1"/>
</dbReference>
<evidence type="ECO:0000259" key="2">
    <source>
        <dbReference type="Pfam" id="PF13962"/>
    </source>
</evidence>
<accession>A0AA39DT72</accession>
<dbReference type="Pfam" id="PF13962">
    <property type="entry name" value="PGG"/>
    <property type="match status" value="1"/>
</dbReference>
<protein>
    <recommendedName>
        <fullName evidence="2">PGG domain-containing protein</fullName>
    </recommendedName>
</protein>
<keyword evidence="1" id="KW-1133">Transmembrane helix</keyword>
<dbReference type="Gene3D" id="1.25.40.20">
    <property type="entry name" value="Ankyrin repeat-containing domain"/>
    <property type="match status" value="1"/>
</dbReference>
<dbReference type="Pfam" id="PF12796">
    <property type="entry name" value="Ank_2"/>
    <property type="match status" value="1"/>
</dbReference>
<organism evidence="3 4">
    <name type="scientific">Vitis rotundifolia</name>
    <name type="common">Muscadine grape</name>
    <dbReference type="NCBI Taxonomy" id="103349"/>
    <lineage>
        <taxon>Eukaryota</taxon>
        <taxon>Viridiplantae</taxon>
        <taxon>Streptophyta</taxon>
        <taxon>Embryophyta</taxon>
        <taxon>Tracheophyta</taxon>
        <taxon>Spermatophyta</taxon>
        <taxon>Magnoliopsida</taxon>
        <taxon>eudicotyledons</taxon>
        <taxon>Gunneridae</taxon>
        <taxon>Pentapetalae</taxon>
        <taxon>rosids</taxon>
        <taxon>Vitales</taxon>
        <taxon>Vitaceae</taxon>
        <taxon>Viteae</taxon>
        <taxon>Vitis</taxon>
    </lineage>
</organism>
<feature type="transmembrane region" description="Helical" evidence="1">
    <location>
        <begin position="298"/>
        <end position="318"/>
    </location>
</feature>
<feature type="domain" description="PGG" evidence="2">
    <location>
        <begin position="173"/>
        <end position="285"/>
    </location>
</feature>
<dbReference type="PANTHER" id="PTHR24177">
    <property type="entry name" value="CASKIN"/>
    <property type="match status" value="1"/>
</dbReference>
<gene>
    <name evidence="3" type="ORF">PVL29_008378</name>
</gene>
<keyword evidence="4" id="KW-1185">Reference proteome</keyword>
<dbReference type="SUPFAM" id="SSF48403">
    <property type="entry name" value="Ankyrin repeat"/>
    <property type="match status" value="1"/>
</dbReference>
<keyword evidence="1" id="KW-0812">Transmembrane</keyword>
<feature type="transmembrane region" description="Helical" evidence="1">
    <location>
        <begin position="184"/>
        <end position="204"/>
    </location>
</feature>
<dbReference type="GO" id="GO:0016020">
    <property type="term" value="C:membrane"/>
    <property type="evidence" value="ECO:0007669"/>
    <property type="project" value="TreeGrafter"/>
</dbReference>
<dbReference type="Proteomes" id="UP001168098">
    <property type="component" value="Unassembled WGS sequence"/>
</dbReference>
<dbReference type="InterPro" id="IPR036770">
    <property type="entry name" value="Ankyrin_rpt-contain_sf"/>
</dbReference>
<dbReference type="AlphaFoldDB" id="A0AA39DT72"/>
<proteinExistence type="predicted"/>
<name>A0AA39DT72_VITRO</name>
<feature type="transmembrane region" description="Helical" evidence="1">
    <location>
        <begin position="265"/>
        <end position="286"/>
    </location>
</feature>
<evidence type="ECO:0000256" key="1">
    <source>
        <dbReference type="SAM" id="Phobius"/>
    </source>
</evidence>
<dbReference type="FunFam" id="1.25.40.20:FF:000676">
    <property type="entry name" value="Uncharacterized protein"/>
    <property type="match status" value="1"/>
</dbReference>
<evidence type="ECO:0000313" key="4">
    <source>
        <dbReference type="Proteomes" id="UP001168098"/>
    </source>
</evidence>
<dbReference type="EMBL" id="JARBHA010000007">
    <property type="protein sequence ID" value="KAJ9696098.1"/>
    <property type="molecule type" value="Genomic_DNA"/>
</dbReference>
<feature type="transmembrane region" description="Helical" evidence="1">
    <location>
        <begin position="224"/>
        <end position="244"/>
    </location>
</feature>
<keyword evidence="1" id="KW-0472">Membrane</keyword>